<sequence length="1073" mass="118387">MEHPIEAMSPSTTTSFSRANINLYTQENTSIQTVPELIEYNATYNPHHLFCIQAQKQIRDGRPQLLSVSHLQLKRAIAQCQAWLVNTLSELKLPSSSTDGTGCAPVALYVESDVGLLIHLFSLMGLGVPVLLLSARLSPTAIHHLLAKTAACTIIVSPRLKNTVKEALSIFSTTGSKPVIYAQVVSSSFLDPQAEREGTDGSICKAGTHVRENDRNVLILHSSGTTGLPKPIYQSHKWLLCFTTCHEFFGDEETLSLSLSTLPLYHGYGLVTPALSLGIGKTLCIPPPSVIPTGAFIIDLLRSSKAQSLISVPSILEEISTLPKGQGLQVLASLQFVAFGGGLLKPSVGEKLAAADVKVLNHYGSTESGPIAPLFVPRPGYDWRYFRLRKDMNMRLERGPLLEDGVQSYTLITHPFGWANDFIFQDQLIGNPQNPTSDFSAVGRNDDVIVLANGEKVTPRILETMLFESQLVKAAIAFGDGQFELGVIIQPSLSLKVEDYHDFKSSCWPIVLQAGERMDAHARISSKEAIIVAPSAMILPRSDKGSIMRKEIHKMFEAEIAAVYQALDNSSVDACAVHLDTDNLEDDLKTTIQTRLTWRAKAEEWTIDDDLFELGMDSLQAVQLRRFILTSIPNLPAAAPKAERVPRDFVYQNPTVTQLAKALKASAQISSNDSSIDHLVEQFSLKADKAGVGPEVGAVVLMTGGTGSLGSCLLAHLASLPTVARVICLNRPNPISDAYVRQVGALKSNCITIDAEAWSKIEILQTNTALPLLGLEETEYTHIQEQVTHILHSAWPMDFRRMLLSFKAQFQILQNLLNLAKDAHSVHPLIRPKMLFVSSIAVVGQYPRVNKETIVPEVFMEDERCTNDIGYAKAKLVCEKILEKAARDHAGIFEIIYVRVGQMSGSEKNWSWNTDEHIAALFKSSQAIGSLPRLEGTLSWIPVDSAAETLSELLLSKETTKMAYHLENPIRQSWHDALQIVAPELGLPNTGFTPFTYWLDKVCAVPDEMTDKVPAKKLEDFFRTDFEHMACGSVVLNTQNTRDVSSTLRNLNHIRGELLVSYIRYWKRIGYLV</sequence>
<protein>
    <recommendedName>
        <fullName evidence="8">Carrier domain-containing protein</fullName>
    </recommendedName>
</protein>
<dbReference type="Pfam" id="PF00501">
    <property type="entry name" value="AMP-binding"/>
    <property type="match status" value="1"/>
</dbReference>
<evidence type="ECO:0000259" key="5">
    <source>
        <dbReference type="Pfam" id="PF07993"/>
    </source>
</evidence>
<feature type="domain" description="AMP-dependent synthetase/ligase" evidence="3">
    <location>
        <begin position="105"/>
        <end position="382"/>
    </location>
</feature>
<dbReference type="Gene3D" id="3.40.50.12780">
    <property type="entry name" value="N-terminal domain of ligase-like"/>
    <property type="match status" value="1"/>
</dbReference>
<dbReference type="Proteomes" id="UP000593566">
    <property type="component" value="Unassembled WGS sequence"/>
</dbReference>
<dbReference type="InterPro" id="IPR051414">
    <property type="entry name" value="Adenylate-forming_Reductase"/>
</dbReference>
<keyword evidence="7" id="KW-1185">Reference proteome</keyword>
<keyword evidence="2" id="KW-0597">Phosphoprotein</keyword>
<evidence type="ECO:0000259" key="4">
    <source>
        <dbReference type="Pfam" id="PF00550"/>
    </source>
</evidence>
<evidence type="ECO:0000256" key="2">
    <source>
        <dbReference type="ARBA" id="ARBA00022553"/>
    </source>
</evidence>
<dbReference type="PROSITE" id="PS00455">
    <property type="entry name" value="AMP_BINDING"/>
    <property type="match status" value="1"/>
</dbReference>
<dbReference type="PANTHER" id="PTHR43439:SF2">
    <property type="entry name" value="ENZYME, PUTATIVE (JCVI)-RELATED"/>
    <property type="match status" value="1"/>
</dbReference>
<accession>A0A8H6C850</accession>
<dbReference type="Pfam" id="PF07993">
    <property type="entry name" value="NAD_binding_4"/>
    <property type="match status" value="1"/>
</dbReference>
<dbReference type="InterPro" id="IPR036291">
    <property type="entry name" value="NAD(P)-bd_dom_sf"/>
</dbReference>
<feature type="domain" description="Thioester reductase (TE)" evidence="5">
    <location>
        <begin position="703"/>
        <end position="949"/>
    </location>
</feature>
<comment type="caution">
    <text evidence="6">The sequence shown here is derived from an EMBL/GenBank/DDBJ whole genome shotgun (WGS) entry which is preliminary data.</text>
</comment>
<dbReference type="InterPro" id="IPR000873">
    <property type="entry name" value="AMP-dep_synth/lig_dom"/>
</dbReference>
<dbReference type="AlphaFoldDB" id="A0A8H6C850"/>
<dbReference type="Pfam" id="PF23562">
    <property type="entry name" value="AMP-binding_C_3"/>
    <property type="match status" value="1"/>
</dbReference>
<dbReference type="InterPro" id="IPR013120">
    <property type="entry name" value="FAR_NAD-bd"/>
</dbReference>
<dbReference type="Gene3D" id="1.10.1200.10">
    <property type="entry name" value="ACP-like"/>
    <property type="match status" value="1"/>
</dbReference>
<feature type="domain" description="Carrier" evidence="4">
    <location>
        <begin position="596"/>
        <end position="625"/>
    </location>
</feature>
<reference evidence="6 7" key="1">
    <citation type="journal article" date="2020" name="Genomics">
        <title>Complete, high-quality genomes from long-read metagenomic sequencing of two wolf lichen thalli reveals enigmatic genome architecture.</title>
        <authorList>
            <person name="McKenzie S.K."/>
            <person name="Walston R.F."/>
            <person name="Allen J.L."/>
        </authorList>
    </citation>
    <scope>NUCLEOTIDE SEQUENCE [LARGE SCALE GENOMIC DNA]</scope>
    <source>
        <strain evidence="6">WasteWater1</strain>
    </source>
</reference>
<evidence type="ECO:0000313" key="6">
    <source>
        <dbReference type="EMBL" id="KAF6218609.1"/>
    </source>
</evidence>
<evidence type="ECO:0000259" key="3">
    <source>
        <dbReference type="Pfam" id="PF00501"/>
    </source>
</evidence>
<evidence type="ECO:0000313" key="7">
    <source>
        <dbReference type="Proteomes" id="UP000593566"/>
    </source>
</evidence>
<dbReference type="Gene3D" id="3.40.50.720">
    <property type="entry name" value="NAD(P)-binding Rossmann-like Domain"/>
    <property type="match status" value="1"/>
</dbReference>
<dbReference type="SUPFAM" id="SSF56801">
    <property type="entry name" value="Acetyl-CoA synthetase-like"/>
    <property type="match status" value="1"/>
</dbReference>
<dbReference type="Pfam" id="PF00550">
    <property type="entry name" value="PP-binding"/>
    <property type="match status" value="1"/>
</dbReference>
<dbReference type="PANTHER" id="PTHR43439">
    <property type="entry name" value="PHENYLACETATE-COENZYME A LIGASE"/>
    <property type="match status" value="1"/>
</dbReference>
<gene>
    <name evidence="6" type="ORF">HO133_005960</name>
</gene>
<evidence type="ECO:0008006" key="8">
    <source>
        <dbReference type="Google" id="ProtNLM"/>
    </source>
</evidence>
<dbReference type="InterPro" id="IPR036736">
    <property type="entry name" value="ACP-like_sf"/>
</dbReference>
<proteinExistence type="predicted"/>
<dbReference type="InterPro" id="IPR042099">
    <property type="entry name" value="ANL_N_sf"/>
</dbReference>
<keyword evidence="1" id="KW-0596">Phosphopantetheine</keyword>
<dbReference type="SUPFAM" id="SSF47336">
    <property type="entry name" value="ACP-like"/>
    <property type="match status" value="1"/>
</dbReference>
<evidence type="ECO:0000256" key="1">
    <source>
        <dbReference type="ARBA" id="ARBA00022450"/>
    </source>
</evidence>
<dbReference type="InterPro" id="IPR020845">
    <property type="entry name" value="AMP-binding_CS"/>
</dbReference>
<dbReference type="InterPro" id="IPR009081">
    <property type="entry name" value="PP-bd_ACP"/>
</dbReference>
<dbReference type="SUPFAM" id="SSF51735">
    <property type="entry name" value="NAD(P)-binding Rossmann-fold domains"/>
    <property type="match status" value="1"/>
</dbReference>
<organism evidence="6 7">
    <name type="scientific">Letharia lupina</name>
    <dbReference type="NCBI Taxonomy" id="560253"/>
    <lineage>
        <taxon>Eukaryota</taxon>
        <taxon>Fungi</taxon>
        <taxon>Dikarya</taxon>
        <taxon>Ascomycota</taxon>
        <taxon>Pezizomycotina</taxon>
        <taxon>Lecanoromycetes</taxon>
        <taxon>OSLEUM clade</taxon>
        <taxon>Lecanoromycetidae</taxon>
        <taxon>Lecanorales</taxon>
        <taxon>Lecanorineae</taxon>
        <taxon>Parmeliaceae</taxon>
        <taxon>Letharia</taxon>
    </lineage>
</organism>
<name>A0A8H6C850_9LECA</name>
<dbReference type="InterPro" id="IPR006162">
    <property type="entry name" value="Ppantetheine_attach_site"/>
</dbReference>
<dbReference type="GeneID" id="59334365"/>
<dbReference type="PROSITE" id="PS00012">
    <property type="entry name" value="PHOSPHOPANTETHEINE"/>
    <property type="match status" value="1"/>
</dbReference>
<dbReference type="EMBL" id="JACCJB010000022">
    <property type="protein sequence ID" value="KAF6218609.1"/>
    <property type="molecule type" value="Genomic_DNA"/>
</dbReference>
<dbReference type="RefSeq" id="XP_037148044.1">
    <property type="nucleotide sequence ID" value="XM_037296863.1"/>
</dbReference>